<comment type="similarity">
    <text evidence="1 6">Belongs to the aldehyde dehydrogenase family.</text>
</comment>
<feature type="domain" description="Aldehyde dehydrogenase" evidence="8">
    <location>
        <begin position="109"/>
        <end position="563"/>
    </location>
</feature>
<dbReference type="InterPro" id="IPR016161">
    <property type="entry name" value="Ald_DH/histidinol_DH"/>
</dbReference>
<feature type="chain" id="PRO_5035445359" description="Aldehyde dehydrogenase domain-containing protein" evidence="7">
    <location>
        <begin position="19"/>
        <end position="578"/>
    </location>
</feature>
<dbReference type="CDD" id="cd07090">
    <property type="entry name" value="ALDH_F9_TMBADH"/>
    <property type="match status" value="1"/>
</dbReference>
<dbReference type="AlphaFoldDB" id="A0A8K0JXM3"/>
<dbReference type="SUPFAM" id="SSF52540">
    <property type="entry name" value="P-loop containing nucleoside triphosphate hydrolases"/>
    <property type="match status" value="1"/>
</dbReference>
<dbReference type="SMR" id="A0A8K0JXM3"/>
<feature type="signal peptide" evidence="7">
    <location>
        <begin position="1"/>
        <end position="18"/>
    </location>
</feature>
<keyword evidence="2" id="KW-0547">Nucleotide-binding</keyword>
<reference evidence="9" key="2">
    <citation type="submission" date="2017-10" db="EMBL/GenBank/DDBJ databases">
        <title>Ladona fulva Genome sequencing and assembly.</title>
        <authorList>
            <person name="Murali S."/>
            <person name="Richards S."/>
            <person name="Bandaranaike D."/>
            <person name="Bellair M."/>
            <person name="Blankenburg K."/>
            <person name="Chao H."/>
            <person name="Dinh H."/>
            <person name="Doddapaneni H."/>
            <person name="Dugan-Rocha S."/>
            <person name="Elkadiri S."/>
            <person name="Gnanaolivu R."/>
            <person name="Hernandez B."/>
            <person name="Skinner E."/>
            <person name="Javaid M."/>
            <person name="Lee S."/>
            <person name="Li M."/>
            <person name="Ming W."/>
            <person name="Munidasa M."/>
            <person name="Muniz J."/>
            <person name="Nguyen L."/>
            <person name="Hughes D."/>
            <person name="Osuji N."/>
            <person name="Pu L.-L."/>
            <person name="Puazo M."/>
            <person name="Qu C."/>
            <person name="Quiroz J."/>
            <person name="Raj R."/>
            <person name="Weissenberger G."/>
            <person name="Xin Y."/>
            <person name="Zou X."/>
            <person name="Han Y."/>
            <person name="Worley K."/>
            <person name="Muzny D."/>
            <person name="Gibbs R."/>
        </authorList>
    </citation>
    <scope>NUCLEOTIDE SEQUENCE</scope>
    <source>
        <strain evidence="9">Sampled in the wild</strain>
    </source>
</reference>
<dbReference type="Gene3D" id="3.40.50.300">
    <property type="entry name" value="P-loop containing nucleotide triphosphate hydrolases"/>
    <property type="match status" value="1"/>
</dbReference>
<gene>
    <name evidence="9" type="ORF">J437_LFUL004060</name>
</gene>
<dbReference type="InterPro" id="IPR015590">
    <property type="entry name" value="Aldehyde_DH_dom"/>
</dbReference>
<dbReference type="GO" id="GO:0005525">
    <property type="term" value="F:GTP binding"/>
    <property type="evidence" value="ECO:0007669"/>
    <property type="project" value="UniProtKB-KW"/>
</dbReference>
<feature type="active site" evidence="5">
    <location>
        <position position="335"/>
    </location>
</feature>
<proteinExistence type="inferred from homology"/>
<dbReference type="FunFam" id="3.40.605.10:FF:000026">
    <property type="entry name" value="Aldehyde dehydrogenase, putative"/>
    <property type="match status" value="1"/>
</dbReference>
<dbReference type="InterPro" id="IPR016162">
    <property type="entry name" value="Ald_DH_N"/>
</dbReference>
<sequence>MSSIRILVLLYGTLVVRIKFGHYGDTIFRIRRQGLIFVVDSNDRERIGEAREELMRMLAEDELRDAVLLIFANKQARKAILHKAISAACKGPFNYVGGKRIEPVDFVRHLKVTEPRTGEVLCTLPASGERDVSDAIACAKAAFTLWSRISCVDRGRILTNAGHRIRENIEYLSHLEVKDNGKPIWEARVDIASCADSFEYFGGAISTLSGQHIPLEANSFAFVSREPLGVIAGIGAWNFPMQTCTWKVAPALACGNTFVYKPSPFTPLTSLALAEILTEVGVPEGAYNVLQGDGDTGSFLCQHPDIAKISFTGSVATGSKVMAAGAMGIKKVTLELGGKSPLIIFEDADMKNAIKATLMANFLTQGEVCSNGTRVFVQDGIYDEFLKQIVDATKKLKIGDPFLEDTTVGATITKEHAERVMNYIEKAKSEGAVVECGGKREILPPPLDGGYFISPCILSSCKDEMTVVKEEVFGAVLSLLKFSKEDEVVKRANATQFGLAGGVFTKDIQRAFRVVKQIQAGTVWINTYNLYPPVLPFGGYKKSGLGRENGMAVLEEYTQTKTVYVEGGDVDCGPLYQE</sequence>
<dbReference type="Pfam" id="PF00171">
    <property type="entry name" value="Aldedh"/>
    <property type="match status" value="1"/>
</dbReference>
<protein>
    <recommendedName>
        <fullName evidence="8">Aldehyde dehydrogenase domain-containing protein</fullName>
    </recommendedName>
</protein>
<dbReference type="InterPro" id="IPR016160">
    <property type="entry name" value="Ald_DH_CS_CYS"/>
</dbReference>
<evidence type="ECO:0000259" key="8">
    <source>
        <dbReference type="Pfam" id="PF00171"/>
    </source>
</evidence>
<dbReference type="Proteomes" id="UP000792457">
    <property type="component" value="Unassembled WGS sequence"/>
</dbReference>
<dbReference type="InterPro" id="IPR016163">
    <property type="entry name" value="Ald_DH_C"/>
</dbReference>
<evidence type="ECO:0000256" key="1">
    <source>
        <dbReference type="ARBA" id="ARBA00009986"/>
    </source>
</evidence>
<dbReference type="EMBL" id="KZ308170">
    <property type="protein sequence ID" value="KAG8223695.1"/>
    <property type="molecule type" value="Genomic_DNA"/>
</dbReference>
<dbReference type="PROSITE" id="PS00687">
    <property type="entry name" value="ALDEHYDE_DEHYDR_GLU"/>
    <property type="match status" value="1"/>
</dbReference>
<dbReference type="Gene3D" id="3.40.605.10">
    <property type="entry name" value="Aldehyde Dehydrogenase, Chain A, domain 1"/>
    <property type="match status" value="1"/>
</dbReference>
<dbReference type="SUPFAM" id="SSF53720">
    <property type="entry name" value="ALDH-like"/>
    <property type="match status" value="1"/>
</dbReference>
<dbReference type="FunFam" id="3.40.309.10:FF:000012">
    <property type="entry name" value="Betaine aldehyde dehydrogenase"/>
    <property type="match status" value="1"/>
</dbReference>
<dbReference type="GO" id="GO:0016620">
    <property type="term" value="F:oxidoreductase activity, acting on the aldehyde or oxo group of donors, NAD or NADP as acceptor"/>
    <property type="evidence" value="ECO:0007669"/>
    <property type="project" value="InterPro"/>
</dbReference>
<dbReference type="FunFam" id="3.40.605.10:FF:000007">
    <property type="entry name" value="NAD/NADP-dependent betaine aldehyde dehydrogenase"/>
    <property type="match status" value="1"/>
</dbReference>
<dbReference type="PROSITE" id="PS00070">
    <property type="entry name" value="ALDEHYDE_DEHYDR_CYS"/>
    <property type="match status" value="1"/>
</dbReference>
<dbReference type="NCBIfam" id="NF009725">
    <property type="entry name" value="PRK13252.1"/>
    <property type="match status" value="1"/>
</dbReference>
<keyword evidence="7" id="KW-0732">Signal</keyword>
<dbReference type="InterPro" id="IPR029510">
    <property type="entry name" value="Ald_DH_CS_GLU"/>
</dbReference>
<evidence type="ECO:0000313" key="10">
    <source>
        <dbReference type="Proteomes" id="UP000792457"/>
    </source>
</evidence>
<keyword evidence="3 6" id="KW-0560">Oxidoreductase</keyword>
<dbReference type="OrthoDB" id="310895at2759"/>
<reference evidence="9" key="1">
    <citation type="submission" date="2013-04" db="EMBL/GenBank/DDBJ databases">
        <authorList>
            <person name="Qu J."/>
            <person name="Murali S.C."/>
            <person name="Bandaranaike D."/>
            <person name="Bellair M."/>
            <person name="Blankenburg K."/>
            <person name="Chao H."/>
            <person name="Dinh H."/>
            <person name="Doddapaneni H."/>
            <person name="Downs B."/>
            <person name="Dugan-Rocha S."/>
            <person name="Elkadiri S."/>
            <person name="Gnanaolivu R.D."/>
            <person name="Hernandez B."/>
            <person name="Javaid M."/>
            <person name="Jayaseelan J.C."/>
            <person name="Lee S."/>
            <person name="Li M."/>
            <person name="Ming W."/>
            <person name="Munidasa M."/>
            <person name="Muniz J."/>
            <person name="Nguyen L."/>
            <person name="Ongeri F."/>
            <person name="Osuji N."/>
            <person name="Pu L.-L."/>
            <person name="Puazo M."/>
            <person name="Qu C."/>
            <person name="Quiroz J."/>
            <person name="Raj R."/>
            <person name="Weissenberger G."/>
            <person name="Xin Y."/>
            <person name="Zou X."/>
            <person name="Han Y."/>
            <person name="Richards S."/>
            <person name="Worley K."/>
            <person name="Muzny D."/>
            <person name="Gibbs R."/>
        </authorList>
    </citation>
    <scope>NUCLEOTIDE SEQUENCE</scope>
    <source>
        <strain evidence="9">Sampled in the wild</strain>
    </source>
</reference>
<evidence type="ECO:0000313" key="9">
    <source>
        <dbReference type="EMBL" id="KAG8223695.1"/>
    </source>
</evidence>
<dbReference type="GO" id="GO:0003924">
    <property type="term" value="F:GTPase activity"/>
    <property type="evidence" value="ECO:0007669"/>
    <property type="project" value="InterPro"/>
</dbReference>
<name>A0A8K0JXM3_LADFU</name>
<dbReference type="InterPro" id="IPR027417">
    <property type="entry name" value="P-loop_NTPase"/>
</dbReference>
<dbReference type="SMART" id="SM00177">
    <property type="entry name" value="ARF"/>
    <property type="match status" value="1"/>
</dbReference>
<evidence type="ECO:0000256" key="6">
    <source>
        <dbReference type="RuleBase" id="RU003345"/>
    </source>
</evidence>
<accession>A0A8K0JXM3</accession>
<dbReference type="Pfam" id="PF00025">
    <property type="entry name" value="Arf"/>
    <property type="match status" value="1"/>
</dbReference>
<comment type="caution">
    <text evidence="9">The sequence shown here is derived from an EMBL/GenBank/DDBJ whole genome shotgun (WGS) entry which is preliminary data.</text>
</comment>
<dbReference type="Gene3D" id="3.40.309.10">
    <property type="entry name" value="Aldehyde Dehydrogenase, Chain A, domain 2"/>
    <property type="match status" value="1"/>
</dbReference>
<keyword evidence="4" id="KW-0342">GTP-binding</keyword>
<evidence type="ECO:0000256" key="3">
    <source>
        <dbReference type="ARBA" id="ARBA00023002"/>
    </source>
</evidence>
<evidence type="ECO:0000256" key="4">
    <source>
        <dbReference type="ARBA" id="ARBA00023134"/>
    </source>
</evidence>
<evidence type="ECO:0000256" key="2">
    <source>
        <dbReference type="ARBA" id="ARBA00022741"/>
    </source>
</evidence>
<evidence type="ECO:0000256" key="5">
    <source>
        <dbReference type="PROSITE-ProRule" id="PRU10007"/>
    </source>
</evidence>
<dbReference type="PANTHER" id="PTHR11699">
    <property type="entry name" value="ALDEHYDE DEHYDROGENASE-RELATED"/>
    <property type="match status" value="1"/>
</dbReference>
<organism evidence="9 10">
    <name type="scientific">Ladona fulva</name>
    <name type="common">Scarce chaser dragonfly</name>
    <name type="synonym">Libellula fulva</name>
    <dbReference type="NCBI Taxonomy" id="123851"/>
    <lineage>
        <taxon>Eukaryota</taxon>
        <taxon>Metazoa</taxon>
        <taxon>Ecdysozoa</taxon>
        <taxon>Arthropoda</taxon>
        <taxon>Hexapoda</taxon>
        <taxon>Insecta</taxon>
        <taxon>Pterygota</taxon>
        <taxon>Palaeoptera</taxon>
        <taxon>Odonata</taxon>
        <taxon>Epiprocta</taxon>
        <taxon>Anisoptera</taxon>
        <taxon>Libelluloidea</taxon>
        <taxon>Libellulidae</taxon>
        <taxon>Ladona</taxon>
    </lineage>
</organism>
<dbReference type="InterPro" id="IPR006689">
    <property type="entry name" value="Small_GTPase_ARF/SAR"/>
</dbReference>
<evidence type="ECO:0000256" key="7">
    <source>
        <dbReference type="SAM" id="SignalP"/>
    </source>
</evidence>
<keyword evidence="10" id="KW-1185">Reference proteome</keyword>